<evidence type="ECO:0000313" key="3">
    <source>
        <dbReference type="Proteomes" id="UP000004750"/>
    </source>
</evidence>
<name>G9ZIX7_9GAMM</name>
<protein>
    <submittedName>
        <fullName evidence="2">Uncharacterized protein</fullName>
    </submittedName>
</protein>
<dbReference type="Proteomes" id="UP000004750">
    <property type="component" value="Unassembled WGS sequence"/>
</dbReference>
<dbReference type="RefSeq" id="WP_006986730.1">
    <property type="nucleotide sequence ID" value="NZ_JH417965.1"/>
</dbReference>
<dbReference type="AlphaFoldDB" id="G9ZIX7"/>
<comment type="caution">
    <text evidence="2">The sequence shown here is derived from an EMBL/GenBank/DDBJ whole genome shotgun (WGS) entry which is preliminary data.</text>
</comment>
<evidence type="ECO:0000256" key="1">
    <source>
        <dbReference type="SAM" id="Coils"/>
    </source>
</evidence>
<dbReference type="EMBL" id="AGCM01000174">
    <property type="protein sequence ID" value="EHM50693.1"/>
    <property type="molecule type" value="Genomic_DNA"/>
</dbReference>
<proteinExistence type="predicted"/>
<dbReference type="STRING" id="797473.HMPREF9080_02744"/>
<sequence length="164" mass="19199">MLLLPVLQECFAASRRKQDFELRIEQLQLQLQDVANEMQTLIAQLRRNLLLLDGADKISMRRIHANGIVQLVWQFHEVRSEIWRNGRHGAMQVLMPVEALDNDKLLAVKTAVSFRRDDYFLHAFKEYELRRISLNFQAKVFSNVINLIRAQSQYCGITLFADLE</sequence>
<accession>G9ZIX7</accession>
<evidence type="ECO:0000313" key="2">
    <source>
        <dbReference type="EMBL" id="EHM50693.1"/>
    </source>
</evidence>
<feature type="coiled-coil region" evidence="1">
    <location>
        <begin position="17"/>
        <end position="44"/>
    </location>
</feature>
<reference evidence="2 3" key="1">
    <citation type="submission" date="2011-08" db="EMBL/GenBank/DDBJ databases">
        <authorList>
            <person name="Weinstock G."/>
            <person name="Sodergren E."/>
            <person name="Clifton S."/>
            <person name="Fulton L."/>
            <person name="Fulton B."/>
            <person name="Courtney L."/>
            <person name="Fronick C."/>
            <person name="Harrison M."/>
            <person name="Strong C."/>
            <person name="Farmer C."/>
            <person name="Delahaunty K."/>
            <person name="Markovic C."/>
            <person name="Hall O."/>
            <person name="Minx P."/>
            <person name="Tomlinson C."/>
            <person name="Mitreva M."/>
            <person name="Hou S."/>
            <person name="Chen J."/>
            <person name="Wollam A."/>
            <person name="Pepin K.H."/>
            <person name="Johnson M."/>
            <person name="Bhonagiri V."/>
            <person name="Zhang X."/>
            <person name="Suruliraj S."/>
            <person name="Warren W."/>
            <person name="Chinwalla A."/>
            <person name="Mardis E.R."/>
            <person name="Wilson R.K."/>
        </authorList>
    </citation>
    <scope>NUCLEOTIDE SEQUENCE [LARGE SCALE GENOMIC DNA]</scope>
    <source>
        <strain evidence="2 3">F0432</strain>
    </source>
</reference>
<organism evidence="2 3">
    <name type="scientific">Cardiobacterium valvarum F0432</name>
    <dbReference type="NCBI Taxonomy" id="797473"/>
    <lineage>
        <taxon>Bacteria</taxon>
        <taxon>Pseudomonadati</taxon>
        <taxon>Pseudomonadota</taxon>
        <taxon>Gammaproteobacteria</taxon>
        <taxon>Cardiobacteriales</taxon>
        <taxon>Cardiobacteriaceae</taxon>
        <taxon>Cardiobacterium</taxon>
    </lineage>
</organism>
<gene>
    <name evidence="2" type="ORF">HMPREF9080_02744</name>
</gene>
<dbReference type="HOGENOM" id="CLU_1616019_0_0_6"/>
<keyword evidence="1" id="KW-0175">Coiled coil</keyword>